<evidence type="ECO:0000259" key="4">
    <source>
        <dbReference type="Pfam" id="PF02731"/>
    </source>
</evidence>
<dbReference type="AlphaFoldDB" id="A0A0M0J3W2"/>
<evidence type="ECO:0000313" key="5">
    <source>
        <dbReference type="EMBL" id="KOO21281.1"/>
    </source>
</evidence>
<evidence type="ECO:0000256" key="1">
    <source>
        <dbReference type="ARBA" id="ARBA00010197"/>
    </source>
</evidence>
<dbReference type="GO" id="GO:0000398">
    <property type="term" value="P:mRNA splicing, via spliceosome"/>
    <property type="evidence" value="ECO:0007669"/>
    <property type="project" value="InterPro"/>
</dbReference>
<accession>A0A0M0J3W2</accession>
<dbReference type="Pfam" id="PF02731">
    <property type="entry name" value="SKIP_SNW"/>
    <property type="match status" value="1"/>
</dbReference>
<dbReference type="EMBL" id="JWZX01003375">
    <property type="protein sequence ID" value="KOO21281.1"/>
    <property type="molecule type" value="Genomic_DNA"/>
</dbReference>
<dbReference type="Proteomes" id="UP000037460">
    <property type="component" value="Unassembled WGS sequence"/>
</dbReference>
<feature type="compositionally biased region" description="Gly residues" evidence="3">
    <location>
        <begin position="391"/>
        <end position="404"/>
    </location>
</feature>
<dbReference type="InterPro" id="IPR017862">
    <property type="entry name" value="SKI-int_prot_SKIP"/>
</dbReference>
<dbReference type="GO" id="GO:0005681">
    <property type="term" value="C:spliceosomal complex"/>
    <property type="evidence" value="ECO:0007669"/>
    <property type="project" value="InterPro"/>
</dbReference>
<organism evidence="5 6">
    <name type="scientific">Chrysochromulina tobinii</name>
    <dbReference type="NCBI Taxonomy" id="1460289"/>
    <lineage>
        <taxon>Eukaryota</taxon>
        <taxon>Haptista</taxon>
        <taxon>Haptophyta</taxon>
        <taxon>Prymnesiophyceae</taxon>
        <taxon>Prymnesiales</taxon>
        <taxon>Chrysochromulinaceae</taxon>
        <taxon>Chrysochromulina</taxon>
    </lineage>
</organism>
<reference evidence="6" key="1">
    <citation type="journal article" date="2015" name="PLoS Genet.">
        <title>Genome Sequence and Transcriptome Analyses of Chrysochromulina tobin: Metabolic Tools for Enhanced Algal Fitness in the Prominent Order Prymnesiales (Haptophyceae).</title>
        <authorList>
            <person name="Hovde B.T."/>
            <person name="Deodato C.R."/>
            <person name="Hunsperger H.M."/>
            <person name="Ryken S.A."/>
            <person name="Yost W."/>
            <person name="Jha R.K."/>
            <person name="Patterson J."/>
            <person name="Monnat R.J. Jr."/>
            <person name="Barlow S.B."/>
            <person name="Starkenburg S.R."/>
            <person name="Cattolico R.A."/>
        </authorList>
    </citation>
    <scope>NUCLEOTIDE SEQUENCE</scope>
    <source>
        <strain evidence="6">CCMP291</strain>
    </source>
</reference>
<proteinExistence type="inferred from homology"/>
<dbReference type="PANTHER" id="PTHR12096">
    <property type="entry name" value="NUCLEAR PROTEIN SKIP-RELATED"/>
    <property type="match status" value="1"/>
</dbReference>
<feature type="coiled-coil region" evidence="2">
    <location>
        <begin position="266"/>
        <end position="302"/>
    </location>
</feature>
<comment type="similarity">
    <text evidence="1">Belongs to the SNW family.</text>
</comment>
<keyword evidence="6" id="KW-1185">Reference proteome</keyword>
<feature type="region of interest" description="Disordered" evidence="3">
    <location>
        <begin position="1"/>
        <end position="20"/>
    </location>
</feature>
<evidence type="ECO:0000313" key="6">
    <source>
        <dbReference type="Proteomes" id="UP000037460"/>
    </source>
</evidence>
<feature type="region of interest" description="Disordered" evidence="3">
    <location>
        <begin position="370"/>
        <end position="431"/>
    </location>
</feature>
<gene>
    <name evidence="5" type="ORF">Ctob_003392</name>
</gene>
<dbReference type="InterPro" id="IPR004015">
    <property type="entry name" value="SKI-int_prot_SKIP_SNW-dom"/>
</dbReference>
<feature type="region of interest" description="Disordered" evidence="3">
    <location>
        <begin position="174"/>
        <end position="202"/>
    </location>
</feature>
<dbReference type="OrthoDB" id="666364at2759"/>
<protein>
    <submittedName>
        <fullName evidence="5">Puff-specific protein bx42-like protein</fullName>
    </submittedName>
</protein>
<feature type="compositionally biased region" description="Pro residues" evidence="3">
    <location>
        <begin position="1"/>
        <end position="13"/>
    </location>
</feature>
<feature type="domain" description="SKI-interacting protein SKIP SNW" evidence="4">
    <location>
        <begin position="144"/>
        <end position="302"/>
    </location>
</feature>
<keyword evidence="2" id="KW-0175">Coiled coil</keyword>
<name>A0A0M0J3W2_9EUKA</name>
<comment type="caution">
    <text evidence="5">The sequence shown here is derived from an EMBL/GenBank/DDBJ whole genome shotgun (WGS) entry which is preliminary data.</text>
</comment>
<sequence>MAPPRPVVKPPPQGQRKGWIPRSLADFGGGGAFPEVHVAQYPLGMGRKGQSASQTLALTTDAAGKARHDVIATVGQREGKVVHSTKDALTAKQLSAEQLEKPSDQVAAENSERTRLALEAMVKGKAEGVHGSLERALADKKEPTYIRYQSSSAGGAQASGATNRVIRMVEAPVDPMEPPKFKHKRVPRGPPSPPAPVMHSPPRKITVQDQQDWKIPPCISNWKNLKGYTIPLDKRLAADGRNMQEVQISDNFAKLSESLYVAERSAREEVEKRAHIQKRIAAKEKESKEDELRLLAQRAREEPPTSSETLYDQRLFNQSAGVASGFTGEDDAYNIYDKALFKGGAAAEAIYRPSRSTADDGWSDEAAAMERVSKAARFQPGDRAGDRGFEGAKGGGGGGGGGGRPVEFEQESAADPFGLDEFLSEARASKK</sequence>
<evidence type="ECO:0000256" key="2">
    <source>
        <dbReference type="SAM" id="Coils"/>
    </source>
</evidence>
<evidence type="ECO:0000256" key="3">
    <source>
        <dbReference type="SAM" id="MobiDB-lite"/>
    </source>
</evidence>